<organism evidence="2 3">
    <name type="scientific">Teichococcus vastitatis</name>
    <dbReference type="NCBI Taxonomy" id="2307076"/>
    <lineage>
        <taxon>Bacteria</taxon>
        <taxon>Pseudomonadati</taxon>
        <taxon>Pseudomonadota</taxon>
        <taxon>Alphaproteobacteria</taxon>
        <taxon>Acetobacterales</taxon>
        <taxon>Roseomonadaceae</taxon>
        <taxon>Roseomonas</taxon>
    </lineage>
</organism>
<keyword evidence="1" id="KW-0472">Membrane</keyword>
<accession>A0ABS9WBK1</accession>
<comment type="caution">
    <text evidence="2">The sequence shown here is derived from an EMBL/GenBank/DDBJ whole genome shotgun (WGS) entry which is preliminary data.</text>
</comment>
<dbReference type="EMBL" id="JALBUU010000125">
    <property type="protein sequence ID" value="MCI0756678.1"/>
    <property type="molecule type" value="Genomic_DNA"/>
</dbReference>
<proteinExistence type="predicted"/>
<reference evidence="2 3" key="1">
    <citation type="submission" date="2022-03" db="EMBL/GenBank/DDBJ databases">
        <title>Complete genome analysis of Roseomonas KG 17.1 : a prolific producer of plant growth promoters.</title>
        <authorList>
            <person name="Saadouli I."/>
            <person name="Najjari A."/>
            <person name="Mosbah A."/>
            <person name="Ouzari H.I."/>
        </authorList>
    </citation>
    <scope>NUCLEOTIDE SEQUENCE [LARGE SCALE GENOMIC DNA]</scope>
    <source>
        <strain evidence="2 3">KG17-1</strain>
    </source>
</reference>
<feature type="transmembrane region" description="Helical" evidence="1">
    <location>
        <begin position="46"/>
        <end position="64"/>
    </location>
</feature>
<keyword evidence="1" id="KW-0812">Transmembrane</keyword>
<protein>
    <recommendedName>
        <fullName evidence="4">5-bromo-4-chloroindolyl phosphate hydrolysis protein</fullName>
    </recommendedName>
</protein>
<evidence type="ECO:0000313" key="2">
    <source>
        <dbReference type="EMBL" id="MCI0756678.1"/>
    </source>
</evidence>
<dbReference type="RefSeq" id="WP_241793980.1">
    <property type="nucleotide sequence ID" value="NZ_JALBUU010000125.1"/>
</dbReference>
<evidence type="ECO:0000313" key="3">
    <source>
        <dbReference type="Proteomes" id="UP001201985"/>
    </source>
</evidence>
<evidence type="ECO:0008006" key="4">
    <source>
        <dbReference type="Google" id="ProtNLM"/>
    </source>
</evidence>
<keyword evidence="1" id="KW-1133">Transmembrane helix</keyword>
<keyword evidence="3" id="KW-1185">Reference proteome</keyword>
<name>A0ABS9WBK1_9PROT</name>
<gene>
    <name evidence="2" type="ORF">MON41_23865</name>
</gene>
<evidence type="ECO:0000256" key="1">
    <source>
        <dbReference type="SAM" id="Phobius"/>
    </source>
</evidence>
<sequence length="215" mass="23887">MLRDFLANFRVLGKYRAPVDITIGLALSAVAIPVFADRTNWANYLSAHATASAAIIAVMIAVWLEWKKDQAAQVEQAIRSRVHSSRLLPIAKGLEEVLAKTAIDVKSITRQNGPGAVGIQSRKAMDKHHRQLREEAGSFHLLTDTAGRFAAELLGKYATYEELSERANTLIRTPNYQWSAEMTLKTIVSAELDIMHGLAKELHRTLNEELARKVS</sequence>
<dbReference type="Proteomes" id="UP001201985">
    <property type="component" value="Unassembled WGS sequence"/>
</dbReference>